<dbReference type="AlphaFoldDB" id="A0A3B3CSK0"/>
<dbReference type="PaxDb" id="30732-ENSOMEP00000020832"/>
<feature type="signal peptide" evidence="1">
    <location>
        <begin position="1"/>
        <end position="29"/>
    </location>
</feature>
<feature type="chain" id="PRO_5017199231" evidence="1">
    <location>
        <begin position="30"/>
        <end position="404"/>
    </location>
</feature>
<evidence type="ECO:0000256" key="1">
    <source>
        <dbReference type="SAM" id="SignalP"/>
    </source>
</evidence>
<dbReference type="SUPFAM" id="SSF56973">
    <property type="entry name" value="Aerolisin/ETX pore-forming domain"/>
    <property type="match status" value="1"/>
</dbReference>
<protein>
    <submittedName>
        <fullName evidence="2">Natterin-1-like</fullName>
    </submittedName>
</protein>
<evidence type="ECO:0000313" key="3">
    <source>
        <dbReference type="Proteomes" id="UP000261560"/>
    </source>
</evidence>
<proteinExistence type="predicted"/>
<reference evidence="2" key="2">
    <citation type="submission" date="2025-09" db="UniProtKB">
        <authorList>
            <consortium name="Ensembl"/>
        </authorList>
    </citation>
    <scope>IDENTIFICATION</scope>
</reference>
<reference evidence="2" key="1">
    <citation type="submission" date="2025-08" db="UniProtKB">
        <authorList>
            <consortium name="Ensembl"/>
        </authorList>
    </citation>
    <scope>IDENTIFICATION</scope>
</reference>
<dbReference type="Gene3D" id="2.170.15.10">
    <property type="entry name" value="Proaerolysin, chain A, domain 3"/>
    <property type="match status" value="1"/>
</dbReference>
<dbReference type="KEGG" id="oml:112148433"/>
<organism evidence="2 3">
    <name type="scientific">Oryzias melastigma</name>
    <name type="common">Marine medaka</name>
    <dbReference type="NCBI Taxonomy" id="30732"/>
    <lineage>
        <taxon>Eukaryota</taxon>
        <taxon>Metazoa</taxon>
        <taxon>Chordata</taxon>
        <taxon>Craniata</taxon>
        <taxon>Vertebrata</taxon>
        <taxon>Euteleostomi</taxon>
        <taxon>Actinopterygii</taxon>
        <taxon>Neopterygii</taxon>
        <taxon>Teleostei</taxon>
        <taxon>Neoteleostei</taxon>
        <taxon>Acanthomorphata</taxon>
        <taxon>Ovalentaria</taxon>
        <taxon>Atherinomorphae</taxon>
        <taxon>Beloniformes</taxon>
        <taxon>Adrianichthyidae</taxon>
        <taxon>Oryziinae</taxon>
        <taxon>Oryzias</taxon>
    </lineage>
</organism>
<dbReference type="OrthoDB" id="1925699at2759"/>
<evidence type="ECO:0000313" key="2">
    <source>
        <dbReference type="Ensembl" id="ENSOMEP00000020832.1"/>
    </source>
</evidence>
<keyword evidence="1" id="KW-0732">Signal</keyword>
<name>A0A3B3CSK0_ORYME</name>
<dbReference type="GeneTree" id="ENSGT00400000024875"/>
<sequence>MKVTVSSQRSQSTMFLLSVLLALLVVSHGGNKSPNIKDQPLLEEYNYVIMEWEKFEGSVPTDAVSIREDENMYVCRNMQKKCSVGILKGSKCEYEKGEEVTIDNPDSFEVLVNKDSFESLEWQKIKCTAEVEEVHENAVLICDDQNLFIGRKSDEAMSLPAEKSAKRERFEKFYPIRKLRKTKGIQKLETKTGSCKVLTVSYENVREQEIHDCVYEEGNKKESESSLPEQISDRSVIVNNQDTEVTQTVTGSTTISQERRWDFTYAVTKGVKLNINIKASDAFSMGLELSRQTTTTEKKGFSVKQDKTFKTDTIVKIPPKSQCTVHVVGKQRVVEVPFKAKLTRLFNRGEPKTITVSGTFVANNAVEVKTVVEKCEPLHVNLASGGRGDPNKVIIMKEKQTETH</sequence>
<dbReference type="GeneID" id="112148433"/>
<dbReference type="RefSeq" id="XP_036065765.1">
    <property type="nucleotide sequence ID" value="XM_036209872.1"/>
</dbReference>
<dbReference type="PANTHER" id="PTHR31649:SF1">
    <property type="entry name" value="FARNESOIC ACID O-METHYL TRANSFERASE DOMAIN-CONTAINING PROTEIN"/>
    <property type="match status" value="1"/>
</dbReference>
<accession>A0A3B3CSK0</accession>
<dbReference type="CDD" id="cd20220">
    <property type="entry name" value="PFM_natterin-3-like"/>
    <property type="match status" value="1"/>
</dbReference>
<dbReference type="Proteomes" id="UP000261560">
    <property type="component" value="Unplaced"/>
</dbReference>
<keyword evidence="3" id="KW-1185">Reference proteome</keyword>
<dbReference type="Ensembl" id="ENSOMET00000030377.1">
    <property type="protein sequence ID" value="ENSOMEP00000020832.1"/>
    <property type="gene ID" value="ENSOMEG00000022724.1"/>
</dbReference>
<dbReference type="PANTHER" id="PTHR31649">
    <property type="entry name" value="AGAP009604-PA"/>
    <property type="match status" value="1"/>
</dbReference>